<gene>
    <name evidence="10" type="ORF">ACX27_13655</name>
</gene>
<evidence type="ECO:0000313" key="11">
    <source>
        <dbReference type="Proteomes" id="UP000062645"/>
    </source>
</evidence>
<evidence type="ECO:0000256" key="1">
    <source>
        <dbReference type="ARBA" id="ARBA00004141"/>
    </source>
</evidence>
<protein>
    <submittedName>
        <fullName evidence="10">Photosystem I reaction center subunit PsaK</fullName>
    </submittedName>
</protein>
<keyword evidence="3" id="KW-0602">Photosynthesis</keyword>
<dbReference type="Pfam" id="PF01241">
    <property type="entry name" value="PSI_PSAK"/>
    <property type="match status" value="1"/>
</dbReference>
<dbReference type="InterPro" id="IPR000549">
    <property type="entry name" value="PSI_PsaG/PsaK"/>
</dbReference>
<dbReference type="Gene3D" id="1.20.860.20">
    <property type="entry name" value="Photosystem I PsaK, reaction centre"/>
    <property type="match status" value="1"/>
</dbReference>
<comment type="similarity">
    <text evidence="2">Belongs to the PsaG/PsaK family.</text>
</comment>
<dbReference type="GO" id="GO:0015979">
    <property type="term" value="P:photosynthesis"/>
    <property type="evidence" value="ECO:0007669"/>
    <property type="project" value="UniProtKB-KW"/>
</dbReference>
<dbReference type="PATRIC" id="fig|224013.5.peg.3309"/>
<evidence type="ECO:0000256" key="9">
    <source>
        <dbReference type="SAM" id="Phobius"/>
    </source>
</evidence>
<dbReference type="GO" id="GO:0009522">
    <property type="term" value="C:photosystem I"/>
    <property type="evidence" value="ECO:0007669"/>
    <property type="project" value="UniProtKB-KW"/>
</dbReference>
<dbReference type="InterPro" id="IPR037101">
    <property type="entry name" value="PSI_PsaK_bact"/>
</dbReference>
<dbReference type="InterPro" id="IPR035982">
    <property type="entry name" value="PSI_centre_PsaK_sf"/>
</dbReference>
<name>A0A0M4T2G4_9NOSO</name>
<keyword evidence="6 9" id="KW-1133">Transmembrane helix</keyword>
<dbReference type="InterPro" id="IPR017492">
    <property type="entry name" value="PSI_PsaK"/>
</dbReference>
<sequence length="84" mass="8585">MMLSNLLAAAANVPATPAWTPTVGIIISVTSVVILLLSTRIEKPQVGPKLPGLPVSVTTFIAAMAFGHIVGIGIVLGLTNIGRL</sequence>
<keyword evidence="4 9" id="KW-0812">Transmembrane</keyword>
<evidence type="ECO:0000256" key="2">
    <source>
        <dbReference type="ARBA" id="ARBA00006458"/>
    </source>
</evidence>
<dbReference type="KEGG" id="npz:ACX27_13655"/>
<keyword evidence="7" id="KW-0793">Thylakoid</keyword>
<evidence type="ECO:0000256" key="5">
    <source>
        <dbReference type="ARBA" id="ARBA00022836"/>
    </source>
</evidence>
<reference evidence="11" key="1">
    <citation type="submission" date="2015-07" db="EMBL/GenBank/DDBJ databases">
        <title>Genome Of Nitrogen-Fixing Cyanobacterium Nostoc piscinale CENA21 From Solimoes/Amazon River Floodplain Sediments And Comparative Genomics To Uncover Biosynthetic Natural Products Potential.</title>
        <authorList>
            <person name="Leao T.F."/>
            <person name="Leao P.N."/>
            <person name="Guimaraes P.I."/>
            <person name="de Melo A.G.C."/>
            <person name="Ramos R.T.J."/>
            <person name="Silva A."/>
            <person name="Fiore M.F."/>
            <person name="Schneider M.P.C."/>
        </authorList>
    </citation>
    <scope>NUCLEOTIDE SEQUENCE [LARGE SCALE GENOMIC DNA]</scope>
    <source>
        <strain evidence="11">CENA21</strain>
    </source>
</reference>
<keyword evidence="5" id="KW-0603">Photosystem I</keyword>
<keyword evidence="11" id="KW-1185">Reference proteome</keyword>
<dbReference type="Proteomes" id="UP000062645">
    <property type="component" value="Chromosome"/>
</dbReference>
<dbReference type="GO" id="GO:0042651">
    <property type="term" value="C:thylakoid membrane"/>
    <property type="evidence" value="ECO:0007669"/>
    <property type="project" value="InterPro"/>
</dbReference>
<keyword evidence="8 9" id="KW-0472">Membrane</keyword>
<dbReference type="AlphaFoldDB" id="A0A0M4T2G4"/>
<organism evidence="10 11">
    <name type="scientific">Nostoc piscinale CENA21</name>
    <dbReference type="NCBI Taxonomy" id="224013"/>
    <lineage>
        <taxon>Bacteria</taxon>
        <taxon>Bacillati</taxon>
        <taxon>Cyanobacteriota</taxon>
        <taxon>Cyanophyceae</taxon>
        <taxon>Nostocales</taxon>
        <taxon>Nostocaceae</taxon>
        <taxon>Nostoc</taxon>
    </lineage>
</organism>
<evidence type="ECO:0000256" key="7">
    <source>
        <dbReference type="ARBA" id="ARBA00023078"/>
    </source>
</evidence>
<comment type="subcellular location">
    <subcellularLocation>
        <location evidence="1">Membrane</location>
        <topology evidence="1">Multi-pass membrane protein</topology>
    </subcellularLocation>
</comment>
<evidence type="ECO:0000256" key="3">
    <source>
        <dbReference type="ARBA" id="ARBA00022531"/>
    </source>
</evidence>
<reference evidence="10 11" key="2">
    <citation type="journal article" date="2016" name="Genome Announc.">
        <title>Draft Genome Sequence of the N2-Fixing Cyanobacterium Nostoc piscinale CENA21, Isolated from the Brazilian Amazon Floodplain.</title>
        <authorList>
            <person name="Leao T."/>
            <person name="Guimaraes P.I."/>
            <person name="de Melo A.G."/>
            <person name="Ramos R.T."/>
            <person name="Leao P.N."/>
            <person name="Silva A."/>
            <person name="Fiore M.F."/>
            <person name="Schneider M.P."/>
        </authorList>
    </citation>
    <scope>NUCLEOTIDE SEQUENCE [LARGE SCALE GENOMIC DNA]</scope>
    <source>
        <strain evidence="10 11">CENA21</strain>
    </source>
</reference>
<dbReference type="SUPFAM" id="SSF81563">
    <property type="entry name" value="Photosystem I reaction center subunit X, PsaK"/>
    <property type="match status" value="1"/>
</dbReference>
<dbReference type="STRING" id="224013.ACX27_13655"/>
<proteinExistence type="inferred from homology"/>
<dbReference type="NCBIfam" id="TIGR03049">
    <property type="entry name" value="PS_I_psaK"/>
    <property type="match status" value="1"/>
</dbReference>
<evidence type="ECO:0000256" key="6">
    <source>
        <dbReference type="ARBA" id="ARBA00022989"/>
    </source>
</evidence>
<evidence type="ECO:0000313" key="10">
    <source>
        <dbReference type="EMBL" id="ALF53645.1"/>
    </source>
</evidence>
<feature type="transmembrane region" description="Helical" evidence="9">
    <location>
        <begin position="25"/>
        <end position="41"/>
    </location>
</feature>
<evidence type="ECO:0000256" key="4">
    <source>
        <dbReference type="ARBA" id="ARBA00022692"/>
    </source>
</evidence>
<feature type="transmembrane region" description="Helical" evidence="9">
    <location>
        <begin position="53"/>
        <end position="78"/>
    </location>
</feature>
<dbReference type="EMBL" id="CP012036">
    <property type="protein sequence ID" value="ALF53645.1"/>
    <property type="molecule type" value="Genomic_DNA"/>
</dbReference>
<evidence type="ECO:0000256" key="8">
    <source>
        <dbReference type="ARBA" id="ARBA00023136"/>
    </source>
</evidence>
<accession>A0A0M4T2G4</accession>